<dbReference type="EMBL" id="JBEDUW010000005">
    <property type="protein sequence ID" value="KAK9927245.1"/>
    <property type="molecule type" value="Genomic_DNA"/>
</dbReference>
<dbReference type="Pfam" id="PF00078">
    <property type="entry name" value="RVT_1"/>
    <property type="match status" value="1"/>
</dbReference>
<dbReference type="PANTHER" id="PTHR33116">
    <property type="entry name" value="REVERSE TRANSCRIPTASE ZINC-BINDING DOMAIN-CONTAINING PROTEIN-RELATED-RELATED"/>
    <property type="match status" value="1"/>
</dbReference>
<proteinExistence type="predicted"/>
<dbReference type="GO" id="GO:0003824">
    <property type="term" value="F:catalytic activity"/>
    <property type="evidence" value="ECO:0007669"/>
    <property type="project" value="InterPro"/>
</dbReference>
<feature type="domain" description="Reverse transcriptase" evidence="1">
    <location>
        <begin position="429"/>
        <end position="710"/>
    </location>
</feature>
<accession>A0AAW1WR57</accession>
<dbReference type="SUPFAM" id="SSF56672">
    <property type="entry name" value="DNA/RNA polymerases"/>
    <property type="match status" value="1"/>
</dbReference>
<name>A0AAW1WR57_RUBAR</name>
<dbReference type="InterPro" id="IPR036691">
    <property type="entry name" value="Endo/exonu/phosph_ase_sf"/>
</dbReference>
<dbReference type="InterPro" id="IPR000477">
    <property type="entry name" value="RT_dom"/>
</dbReference>
<dbReference type="InterPro" id="IPR005135">
    <property type="entry name" value="Endo/exonuclease/phosphatase"/>
</dbReference>
<organism evidence="2 3">
    <name type="scientific">Rubus argutus</name>
    <name type="common">Southern blackberry</name>
    <dbReference type="NCBI Taxonomy" id="59490"/>
    <lineage>
        <taxon>Eukaryota</taxon>
        <taxon>Viridiplantae</taxon>
        <taxon>Streptophyta</taxon>
        <taxon>Embryophyta</taxon>
        <taxon>Tracheophyta</taxon>
        <taxon>Spermatophyta</taxon>
        <taxon>Magnoliopsida</taxon>
        <taxon>eudicotyledons</taxon>
        <taxon>Gunneridae</taxon>
        <taxon>Pentapetalae</taxon>
        <taxon>rosids</taxon>
        <taxon>fabids</taxon>
        <taxon>Rosales</taxon>
        <taxon>Rosaceae</taxon>
        <taxon>Rosoideae</taxon>
        <taxon>Rosoideae incertae sedis</taxon>
        <taxon>Rubus</taxon>
    </lineage>
</organism>
<comment type="caution">
    <text evidence="2">The sequence shown here is derived from an EMBL/GenBank/DDBJ whole genome shotgun (WGS) entry which is preliminary data.</text>
</comment>
<dbReference type="AlphaFoldDB" id="A0AAW1WR57"/>
<dbReference type="InterPro" id="IPR043502">
    <property type="entry name" value="DNA/RNA_pol_sf"/>
</dbReference>
<evidence type="ECO:0000313" key="2">
    <source>
        <dbReference type="EMBL" id="KAK9927245.1"/>
    </source>
</evidence>
<dbReference type="Proteomes" id="UP001457282">
    <property type="component" value="Unassembled WGS sequence"/>
</dbReference>
<protein>
    <recommendedName>
        <fullName evidence="1">Reverse transcriptase domain-containing protein</fullName>
    </recommendedName>
</protein>
<dbReference type="PROSITE" id="PS50878">
    <property type="entry name" value="RT_POL"/>
    <property type="match status" value="1"/>
</dbReference>
<keyword evidence="3" id="KW-1185">Reference proteome</keyword>
<dbReference type="Pfam" id="PF03372">
    <property type="entry name" value="Exo_endo_phos"/>
    <property type="match status" value="1"/>
</dbReference>
<dbReference type="CDD" id="cd01650">
    <property type="entry name" value="RT_nLTR_like"/>
    <property type="match status" value="1"/>
</dbReference>
<sequence length="1017" mass="115147">MDQILFWNVRGAGGKTLKSDISDLVNMNKISILIICEPRVQSSPHLDDLFNLGFDKAEVVEANGFSGGIWVLWNSNVVHLEPFKSFPQAITMKVGNSGHQPWLLTAIYASTYSHIRNFLWDHLDFIHTIHNLLWLITGDFNEILSSSEKKGGSSLCRIAGFKRWVDRAAMIDMGFQGAAFTWTSNSVKERLDRCLCNDDWRLLFPEAKVHHLSRMSSDHCPLLTKLMPCCNMSRTNPPFRFHTMWMQHESYNDLVTDSWNSSSGDIISKSQMLASTLKKGYQDLRDREAAYWKQKSREKWVKDGDRNTKFLHLTTMIRRRRNKIDGLLNDTGLLCEDPMEMKAIAVNHFVNLFSAHEEIDSRFIIPLLFPILDQATISQLASLIKTEEIKANLFNIGGLKAPGSDGFPAQFFQKHWDLIGHDIVGLVLDAFRTGRIPSGLNHTLITLVPKCNSPQSMHLFRPISLCSTIYKVISKVIVARLRPLLSELISPNQVSYVPGRHISDNIMIAQEMLHKCKNSTGKKGFMIWKVDLSKAYDKLSWSFIEKVLHEIQLPDMMIKIIMSCVTSTSFQVVLNGDLSNSFSANRGIRQGDPLSPYLFVLCMEKLSHLICSAVEFKKWKPFRASQSGPLISHLFFVDDLMLFAEASESQARVLKGCMEEFCNLSGQSVSFDKSAVYCSPNTCRGEANLISKVFGSPITNDLGKYLGMPLIHSRITKFTYASLVDKVQNRLASWKSKHLSMAGRLTLVQAVTSSIPTYAMQTAKLPSTTCCQLDKLNRNFLWGDTAEKKKIHSLNWSNVCKPKSKGGLGLKRTADMNRAMLAKTSWRMVQRDDGLWCQMFEKKYLQRNSILDDHYTKHTGCSSTWNAVLYGAQLLRSSLCWRVGNGNLIKFWCDNWTGLGALSTFALSLDTINSEALVKDFWNNDDWNFQVLLNCLPTQIVDQISKISLSHSGDFSDKQIWQPTSNGSFSVRSAYNVAIDCDNDSDVAWKGMWCFNIPPKLKLFAWTVAHGRLLTNV</sequence>
<dbReference type="Gene3D" id="3.60.10.10">
    <property type="entry name" value="Endonuclease/exonuclease/phosphatase"/>
    <property type="match status" value="1"/>
</dbReference>
<dbReference type="PANTHER" id="PTHR33116:SF86">
    <property type="entry name" value="REVERSE TRANSCRIPTASE DOMAIN-CONTAINING PROTEIN"/>
    <property type="match status" value="1"/>
</dbReference>
<evidence type="ECO:0000259" key="1">
    <source>
        <dbReference type="PROSITE" id="PS50878"/>
    </source>
</evidence>
<gene>
    <name evidence="2" type="ORF">M0R45_024438</name>
</gene>
<dbReference type="SUPFAM" id="SSF56219">
    <property type="entry name" value="DNase I-like"/>
    <property type="match status" value="1"/>
</dbReference>
<evidence type="ECO:0000313" key="3">
    <source>
        <dbReference type="Proteomes" id="UP001457282"/>
    </source>
</evidence>
<reference evidence="2 3" key="1">
    <citation type="journal article" date="2023" name="G3 (Bethesda)">
        <title>A chromosome-length genome assembly and annotation of blackberry (Rubus argutus, cv. 'Hillquist').</title>
        <authorList>
            <person name="Bruna T."/>
            <person name="Aryal R."/>
            <person name="Dudchenko O."/>
            <person name="Sargent D.J."/>
            <person name="Mead D."/>
            <person name="Buti M."/>
            <person name="Cavallini A."/>
            <person name="Hytonen T."/>
            <person name="Andres J."/>
            <person name="Pham M."/>
            <person name="Weisz D."/>
            <person name="Mascagni F."/>
            <person name="Usai G."/>
            <person name="Natali L."/>
            <person name="Bassil N."/>
            <person name="Fernandez G.E."/>
            <person name="Lomsadze A."/>
            <person name="Armour M."/>
            <person name="Olukolu B."/>
            <person name="Poorten T."/>
            <person name="Britton C."/>
            <person name="Davik J."/>
            <person name="Ashrafi H."/>
            <person name="Aiden E.L."/>
            <person name="Borodovsky M."/>
            <person name="Worthington M."/>
        </authorList>
    </citation>
    <scope>NUCLEOTIDE SEQUENCE [LARGE SCALE GENOMIC DNA]</scope>
    <source>
        <strain evidence="2">PI 553951</strain>
    </source>
</reference>